<sequence>MRVYTIQPPNVVRQIHQYGQVSSLWHKAMVQQRGWRDLQGQYVFVYDTYAREKHYQFHYDQGLFWADTEFADLDHGRYRSLVYKRASRFLLTLDVPDAELLSLNRTAWDIMLLQSNLLESNADKPLGTDWDLLFSPTVEAVMAADYRKHHPEEIDASDDDLIGAKREVVFPLIKEEWVISARHFRGKQTPDF</sequence>
<proteinExistence type="predicted"/>
<dbReference type="Proteomes" id="UP000030647">
    <property type="component" value="Unassembled WGS sequence"/>
</dbReference>
<keyword evidence="2" id="KW-1185">Reference proteome</keyword>
<name>U4TX39_9LACO</name>
<dbReference type="AlphaFoldDB" id="U4TX39"/>
<dbReference type="RefSeq" id="WP_022528860.1">
    <property type="nucleotide sequence ID" value="NZ_KI271584.1"/>
</dbReference>
<evidence type="ECO:0000313" key="2">
    <source>
        <dbReference type="Proteomes" id="UP000030647"/>
    </source>
</evidence>
<evidence type="ECO:0000313" key="1">
    <source>
        <dbReference type="EMBL" id="ERL65917.1"/>
    </source>
</evidence>
<dbReference type="HOGENOM" id="CLU_1413601_0_0_9"/>
<dbReference type="STRING" id="1231336.L248_1993"/>
<organism evidence="1 2">
    <name type="scientific">Schleiferilactobacillus shenzhenensis LY-73</name>
    <dbReference type="NCBI Taxonomy" id="1231336"/>
    <lineage>
        <taxon>Bacteria</taxon>
        <taxon>Bacillati</taxon>
        <taxon>Bacillota</taxon>
        <taxon>Bacilli</taxon>
        <taxon>Lactobacillales</taxon>
        <taxon>Lactobacillaceae</taxon>
        <taxon>Schleiferilactobacillus</taxon>
    </lineage>
</organism>
<dbReference type="eggNOG" id="ENOG5030B6C">
    <property type="taxonomic scope" value="Bacteria"/>
</dbReference>
<dbReference type="OrthoDB" id="2322873at2"/>
<dbReference type="EMBL" id="KI271584">
    <property type="protein sequence ID" value="ERL65917.1"/>
    <property type="molecule type" value="Genomic_DNA"/>
</dbReference>
<protein>
    <submittedName>
        <fullName evidence="1">Uncharacterized protein</fullName>
    </submittedName>
</protein>
<reference evidence="2" key="1">
    <citation type="journal article" date="2013" name="Genome Announc.">
        <title>Whole-Genome Sequencing of Lactobacillus shenzhenensis Strain LY-73T.</title>
        <authorList>
            <person name="Lin Z."/>
            <person name="Liu Z."/>
            <person name="Yang R."/>
            <person name="Zou Y."/>
            <person name="Wan D."/>
            <person name="Chen J."/>
            <person name="Guo M."/>
            <person name="Zhao J."/>
            <person name="Fang C."/>
            <person name="Yang R."/>
            <person name="Liu F."/>
        </authorList>
    </citation>
    <scope>NUCLEOTIDE SEQUENCE [LARGE SCALE GENOMIC DNA]</scope>
    <source>
        <strain evidence="2">LY-73</strain>
    </source>
</reference>
<gene>
    <name evidence="1" type="ORF">L248_1993</name>
</gene>
<accession>U4TX39</accession>